<evidence type="ECO:0000256" key="5">
    <source>
        <dbReference type="ARBA" id="ARBA00010617"/>
    </source>
</evidence>
<evidence type="ECO:0000256" key="11">
    <source>
        <dbReference type="ARBA" id="ARBA00023004"/>
    </source>
</evidence>
<evidence type="ECO:0000256" key="12">
    <source>
        <dbReference type="ARBA" id="ARBA00023033"/>
    </source>
</evidence>
<accession>A0AAV7XNH8</accession>
<keyword evidence="9" id="KW-0492">Microsome</keyword>
<evidence type="ECO:0008006" key="18">
    <source>
        <dbReference type="Google" id="ProtNLM"/>
    </source>
</evidence>
<organism evidence="16 17">
    <name type="scientific">Megalurothrips usitatus</name>
    <name type="common">bean blossom thrips</name>
    <dbReference type="NCBI Taxonomy" id="439358"/>
    <lineage>
        <taxon>Eukaryota</taxon>
        <taxon>Metazoa</taxon>
        <taxon>Ecdysozoa</taxon>
        <taxon>Arthropoda</taxon>
        <taxon>Hexapoda</taxon>
        <taxon>Insecta</taxon>
        <taxon>Pterygota</taxon>
        <taxon>Neoptera</taxon>
        <taxon>Paraneoptera</taxon>
        <taxon>Thysanoptera</taxon>
        <taxon>Terebrantia</taxon>
        <taxon>Thripoidea</taxon>
        <taxon>Thripidae</taxon>
        <taxon>Megalurothrips</taxon>
    </lineage>
</organism>
<evidence type="ECO:0000256" key="15">
    <source>
        <dbReference type="RuleBase" id="RU000461"/>
    </source>
</evidence>
<evidence type="ECO:0000256" key="6">
    <source>
        <dbReference type="ARBA" id="ARBA00022617"/>
    </source>
</evidence>
<protein>
    <recommendedName>
        <fullName evidence="18">Cytochrome P450 4C1-like</fullName>
    </recommendedName>
</protein>
<evidence type="ECO:0000256" key="3">
    <source>
        <dbReference type="ARBA" id="ARBA00004174"/>
    </source>
</evidence>
<evidence type="ECO:0000256" key="8">
    <source>
        <dbReference type="ARBA" id="ARBA00022824"/>
    </source>
</evidence>
<dbReference type="Gene3D" id="1.10.630.10">
    <property type="entry name" value="Cytochrome P450"/>
    <property type="match status" value="1"/>
</dbReference>
<name>A0AAV7XNH8_9NEOP</name>
<reference evidence="16" key="1">
    <citation type="submission" date="2022-12" db="EMBL/GenBank/DDBJ databases">
        <title>Chromosome-level genome assembly of the bean flower thrips Megalurothrips usitatus.</title>
        <authorList>
            <person name="Ma L."/>
            <person name="Liu Q."/>
            <person name="Li H."/>
            <person name="Cai W."/>
        </authorList>
    </citation>
    <scope>NUCLEOTIDE SEQUENCE</scope>
    <source>
        <strain evidence="16">Cailab_2022a</strain>
    </source>
</reference>
<feature type="binding site" description="axial binding residue" evidence="14">
    <location>
        <position position="456"/>
    </location>
    <ligand>
        <name>heme</name>
        <dbReference type="ChEBI" id="CHEBI:30413"/>
    </ligand>
    <ligandPart>
        <name>Fe</name>
        <dbReference type="ChEBI" id="CHEBI:18248"/>
    </ligandPart>
</feature>
<dbReference type="Proteomes" id="UP001075354">
    <property type="component" value="Chromosome 7"/>
</dbReference>
<dbReference type="GO" id="GO:0004497">
    <property type="term" value="F:monooxygenase activity"/>
    <property type="evidence" value="ECO:0007669"/>
    <property type="project" value="UniProtKB-KW"/>
</dbReference>
<evidence type="ECO:0000256" key="10">
    <source>
        <dbReference type="ARBA" id="ARBA00023002"/>
    </source>
</evidence>
<evidence type="ECO:0000256" key="2">
    <source>
        <dbReference type="ARBA" id="ARBA00003690"/>
    </source>
</evidence>
<dbReference type="InterPro" id="IPR050196">
    <property type="entry name" value="Cytochrome_P450_Monoox"/>
</dbReference>
<dbReference type="GO" id="GO:0016705">
    <property type="term" value="F:oxidoreductase activity, acting on paired donors, with incorporation or reduction of molecular oxygen"/>
    <property type="evidence" value="ECO:0007669"/>
    <property type="project" value="InterPro"/>
</dbReference>
<dbReference type="GO" id="GO:0005506">
    <property type="term" value="F:iron ion binding"/>
    <property type="evidence" value="ECO:0007669"/>
    <property type="project" value="InterPro"/>
</dbReference>
<dbReference type="SUPFAM" id="SSF48264">
    <property type="entry name" value="Cytochrome P450"/>
    <property type="match status" value="1"/>
</dbReference>
<dbReference type="GO" id="GO:0005789">
    <property type="term" value="C:endoplasmic reticulum membrane"/>
    <property type="evidence" value="ECO:0007669"/>
    <property type="project" value="UniProtKB-SubCell"/>
</dbReference>
<keyword evidence="6 14" id="KW-0349">Heme</keyword>
<dbReference type="GO" id="GO:0020037">
    <property type="term" value="F:heme binding"/>
    <property type="evidence" value="ECO:0007669"/>
    <property type="project" value="InterPro"/>
</dbReference>
<gene>
    <name evidence="16" type="ORF">ONE63_009163</name>
</gene>
<keyword evidence="10 15" id="KW-0560">Oxidoreductase</keyword>
<evidence type="ECO:0000256" key="4">
    <source>
        <dbReference type="ARBA" id="ARBA00004406"/>
    </source>
</evidence>
<comment type="function">
    <text evidence="2">May be involved in the metabolism of insect hormones and in the breakdown of synthetic insecticides.</text>
</comment>
<dbReference type="EMBL" id="JAPTSV010000007">
    <property type="protein sequence ID" value="KAJ1525982.1"/>
    <property type="molecule type" value="Genomic_DNA"/>
</dbReference>
<evidence type="ECO:0000313" key="16">
    <source>
        <dbReference type="EMBL" id="KAJ1525982.1"/>
    </source>
</evidence>
<keyword evidence="17" id="KW-1185">Reference proteome</keyword>
<keyword evidence="7 14" id="KW-0479">Metal-binding</keyword>
<dbReference type="InterPro" id="IPR002403">
    <property type="entry name" value="Cyt_P450_E_grp-IV"/>
</dbReference>
<comment type="similarity">
    <text evidence="5 15">Belongs to the cytochrome P450 family.</text>
</comment>
<dbReference type="PANTHER" id="PTHR24291:SF189">
    <property type="entry name" value="CYTOCHROME P450 4C3-RELATED"/>
    <property type="match status" value="1"/>
</dbReference>
<dbReference type="Pfam" id="PF00067">
    <property type="entry name" value="p450"/>
    <property type="match status" value="1"/>
</dbReference>
<evidence type="ECO:0000256" key="14">
    <source>
        <dbReference type="PIRSR" id="PIRSR602403-1"/>
    </source>
</evidence>
<dbReference type="InterPro" id="IPR017972">
    <property type="entry name" value="Cyt_P450_CS"/>
</dbReference>
<comment type="cofactor">
    <cofactor evidence="1 14">
        <name>heme</name>
        <dbReference type="ChEBI" id="CHEBI:30413"/>
    </cofactor>
</comment>
<keyword evidence="8" id="KW-0256">Endoplasmic reticulum</keyword>
<dbReference type="PRINTS" id="PR00385">
    <property type="entry name" value="P450"/>
</dbReference>
<dbReference type="InterPro" id="IPR001128">
    <property type="entry name" value="Cyt_P450"/>
</dbReference>
<evidence type="ECO:0000313" key="17">
    <source>
        <dbReference type="Proteomes" id="UP001075354"/>
    </source>
</evidence>
<comment type="subcellular location">
    <subcellularLocation>
        <location evidence="4">Endoplasmic reticulum membrane</location>
        <topology evidence="4">Peripheral membrane protein</topology>
    </subcellularLocation>
    <subcellularLocation>
        <location evidence="3">Microsome membrane</location>
        <topology evidence="3">Peripheral membrane protein</topology>
    </subcellularLocation>
</comment>
<proteinExistence type="inferred from homology"/>
<evidence type="ECO:0000256" key="13">
    <source>
        <dbReference type="ARBA" id="ARBA00023136"/>
    </source>
</evidence>
<evidence type="ECO:0000256" key="7">
    <source>
        <dbReference type="ARBA" id="ARBA00022723"/>
    </source>
</evidence>
<dbReference type="InterPro" id="IPR036396">
    <property type="entry name" value="Cyt_P450_sf"/>
</dbReference>
<evidence type="ECO:0000256" key="9">
    <source>
        <dbReference type="ARBA" id="ARBA00022848"/>
    </source>
</evidence>
<dbReference type="PROSITE" id="PS00086">
    <property type="entry name" value="CYTOCHROME_P450"/>
    <property type="match status" value="1"/>
</dbReference>
<sequence>MAVAVALVLFAAVAAATRALLLAAGWWRAVRRAARVSASIPGPPPRPIVGNFLDVSRGRLQNSFQVRCRLLARYGFLIRFWLGPFLVVFVFDAKDAEAVVTAPSCSGKPGFVYRLAEPIIGRGLVSLSGAEHRRHRKLILPSLHRDILNQFQPLMLLSAEELAAKLAAKADTGEVFDVTPLAGAAALDSAFRTLLNAESGAFEASRQQREVVVRFVDRVSELIMYRLLRPWFHPDRLFRWSSHHAEYTQLLGVYDDLILDVLESKLATPTATPPAAAPEAPRRRKRQAFLDHVLATEEARSLSRDELFGELKTMASASFATSQDTLSVQLLLLSLLPDVQAKIHDELDDVLGPSDRPLELADLEHLDYMERFIKEALRYYPPFPVVGRECAEDLPLPSGHTLPAGCLIALSPFATQHNPEYFPEPKRFDPDRFLPEAVAARPPCAFLAFSAGPRNCIGARYAMLFLKTHLACVLRRLAVLPDPAGPRDIARIRMRMGVTYYPRDGANVRMQARAPRQPRPQTVRAA</sequence>
<dbReference type="PANTHER" id="PTHR24291">
    <property type="entry name" value="CYTOCHROME P450 FAMILY 4"/>
    <property type="match status" value="1"/>
</dbReference>
<keyword evidence="12 15" id="KW-0503">Monooxygenase</keyword>
<dbReference type="PRINTS" id="PR00465">
    <property type="entry name" value="EP450IV"/>
</dbReference>
<keyword evidence="13" id="KW-0472">Membrane</keyword>
<evidence type="ECO:0000256" key="1">
    <source>
        <dbReference type="ARBA" id="ARBA00001971"/>
    </source>
</evidence>
<keyword evidence="11 14" id="KW-0408">Iron</keyword>
<comment type="caution">
    <text evidence="16">The sequence shown here is derived from an EMBL/GenBank/DDBJ whole genome shotgun (WGS) entry which is preliminary data.</text>
</comment>
<dbReference type="AlphaFoldDB" id="A0AAV7XNH8"/>